<keyword evidence="2" id="KW-1185">Reference proteome</keyword>
<dbReference type="Proteomes" id="UP001055072">
    <property type="component" value="Unassembled WGS sequence"/>
</dbReference>
<evidence type="ECO:0000313" key="1">
    <source>
        <dbReference type="EMBL" id="KAI0090251.1"/>
    </source>
</evidence>
<accession>A0ACB8U7T2</accession>
<gene>
    <name evidence="1" type="ORF">BDY19DRAFT_1047449</name>
</gene>
<dbReference type="EMBL" id="MU274908">
    <property type="protein sequence ID" value="KAI0090251.1"/>
    <property type="molecule type" value="Genomic_DNA"/>
</dbReference>
<evidence type="ECO:0000313" key="2">
    <source>
        <dbReference type="Proteomes" id="UP001055072"/>
    </source>
</evidence>
<proteinExistence type="predicted"/>
<comment type="caution">
    <text evidence="1">The sequence shown here is derived from an EMBL/GenBank/DDBJ whole genome shotgun (WGS) entry which is preliminary data.</text>
</comment>
<name>A0ACB8U7T2_9APHY</name>
<organism evidence="1 2">
    <name type="scientific">Irpex rosettiformis</name>
    <dbReference type="NCBI Taxonomy" id="378272"/>
    <lineage>
        <taxon>Eukaryota</taxon>
        <taxon>Fungi</taxon>
        <taxon>Dikarya</taxon>
        <taxon>Basidiomycota</taxon>
        <taxon>Agaricomycotina</taxon>
        <taxon>Agaricomycetes</taxon>
        <taxon>Polyporales</taxon>
        <taxon>Irpicaceae</taxon>
        <taxon>Irpex</taxon>
    </lineage>
</organism>
<protein>
    <submittedName>
        <fullName evidence="1">Uncharacterized protein</fullName>
    </submittedName>
</protein>
<reference evidence="1" key="1">
    <citation type="journal article" date="2021" name="Environ. Microbiol.">
        <title>Gene family expansions and transcriptome signatures uncover fungal adaptations to wood decay.</title>
        <authorList>
            <person name="Hage H."/>
            <person name="Miyauchi S."/>
            <person name="Viragh M."/>
            <person name="Drula E."/>
            <person name="Min B."/>
            <person name="Chaduli D."/>
            <person name="Navarro D."/>
            <person name="Favel A."/>
            <person name="Norest M."/>
            <person name="Lesage-Meessen L."/>
            <person name="Balint B."/>
            <person name="Merenyi Z."/>
            <person name="de Eugenio L."/>
            <person name="Morin E."/>
            <person name="Martinez A.T."/>
            <person name="Baldrian P."/>
            <person name="Stursova M."/>
            <person name="Martinez M.J."/>
            <person name="Novotny C."/>
            <person name="Magnuson J.K."/>
            <person name="Spatafora J.W."/>
            <person name="Maurice S."/>
            <person name="Pangilinan J."/>
            <person name="Andreopoulos W."/>
            <person name="LaButti K."/>
            <person name="Hundley H."/>
            <person name="Na H."/>
            <person name="Kuo A."/>
            <person name="Barry K."/>
            <person name="Lipzen A."/>
            <person name="Henrissat B."/>
            <person name="Riley R."/>
            <person name="Ahrendt S."/>
            <person name="Nagy L.G."/>
            <person name="Grigoriev I.V."/>
            <person name="Martin F."/>
            <person name="Rosso M.N."/>
        </authorList>
    </citation>
    <scope>NUCLEOTIDE SEQUENCE</scope>
    <source>
        <strain evidence="1">CBS 384.51</strain>
    </source>
</reference>
<sequence>MSSLQVFTAFQGGQGAALAAVVLFAIISLAAVDFVWLRMLVVGVNQLLGRGSMQAIKRERAIFHSQLGAYMASLLLSNLLSSIAIIINATWVSQGGITAGGLCTSQATLSQIADVAGAYFTGAIAVHTFTSLVLKYRLPLWVVSGLVLGGWAIAIILAIFPIGTQTRLGPFYTVNGLTCDISPQYPLFETVIHLVPIFIAAIVAAIFYSLVFLILRGTIAIHGGLKLNLDYEARRSTMYDNHEYPRFIAAIARSMLWYPVAYVVLMFPHLITCLLHASGFKVSDTGRVVTAATSSLLGLANVLIFYNIIRIMGPAFDGTGSKASSEKSIGEKSFIANPSPVDVAPPVAAIRAPARAFPPPRSIVSERSFETFGSGHTRQASSISSAGGDSTRRLLPAAHLRQGRFDSPASHEIGRSITPVSELNEMITNSSERAVPRLIVNVPDHQNSLPAPRRNGRSPVVRNPSVISPIHPSAMMAVPLTGRKTPGSPESAYPASQRNSFINMYASNDQVPAMPTFAFNSPGYSSSSPASDGEESDVPRSAFSQRIPIPAVTPRPTRSKPKSLKSEMLDRLSTIDSPEESGGLSSIAWASLVANAAASNGGVRSAKDIPFAYTEKDYDTKSSRRRSRKKLDSSYTVFREVAEVGFEYTYELERITRSA</sequence>